<reference evidence="1" key="1">
    <citation type="submission" date="2023-07" db="EMBL/GenBank/DDBJ databases">
        <title>Black Yeasts Isolated from many extreme environments.</title>
        <authorList>
            <person name="Coleine C."/>
            <person name="Stajich J.E."/>
            <person name="Selbmann L."/>
        </authorList>
    </citation>
    <scope>NUCLEOTIDE SEQUENCE</scope>
    <source>
        <strain evidence="1">CCFEE 5714</strain>
    </source>
</reference>
<comment type="caution">
    <text evidence="1">The sequence shown here is derived from an EMBL/GenBank/DDBJ whole genome shotgun (WGS) entry which is preliminary data.</text>
</comment>
<keyword evidence="2" id="KW-1185">Reference proteome</keyword>
<name>A0ACC3NVX2_9PEZI</name>
<evidence type="ECO:0000313" key="2">
    <source>
        <dbReference type="Proteomes" id="UP001281147"/>
    </source>
</evidence>
<proteinExistence type="predicted"/>
<gene>
    <name evidence="1" type="ORF">LTR37_001659</name>
</gene>
<accession>A0ACC3NVX2</accession>
<dbReference type="EMBL" id="JAUTXU010000008">
    <property type="protein sequence ID" value="KAK3723778.1"/>
    <property type="molecule type" value="Genomic_DNA"/>
</dbReference>
<evidence type="ECO:0000313" key="1">
    <source>
        <dbReference type="EMBL" id="KAK3723778.1"/>
    </source>
</evidence>
<sequence>MSAYEMKSESAVRVGDVVEHYPEGTGTKGSKTGVKRIFSFTQMFCFILSYMSSWEALAGSFGLVFYNGGPRAIVWGFFIVVPGVLCQVASLAEMSSLQPIAGAQYHWTWHLAPPHVRRFVTWIQGWITWFSWISLLCGVTNTCANITNALISITHPNYVVQGWHTLLIMYAYLIVFGAMNMYLFWIIPWLEFLAGILHVVLWVVVVTVLTTLAPRHSSEFVFFEQSKGMSGWDNEFVQFNLGIILITWAFVGFDAAVHISEETRKARHVIPRSIFWSICVNATLAFGMVLVLLYSFGNVADNMYASYPLAAISLAATASPAGASVLIAGPLTINISVVLGSIASVSRLTWAWSRDSGLPSYFSYVDPKHRIPIRSVWLPIVVTMLLALLNLTNSYTAFGAILALCTVGLYQSYFIAIACMLHARLTGRVEAAPWSLGRLGVPVNAFALVYSVWLGVFMLFPNYLPVDGAGFNYALPINAAVWIFALVFWFAWGRKRWPGLDIDIIAKVVADSDRTTKD</sequence>
<protein>
    <submittedName>
        <fullName evidence="1">Uncharacterized protein</fullName>
    </submittedName>
</protein>
<organism evidence="1 2">
    <name type="scientific">Vermiconidia calcicola</name>
    <dbReference type="NCBI Taxonomy" id="1690605"/>
    <lineage>
        <taxon>Eukaryota</taxon>
        <taxon>Fungi</taxon>
        <taxon>Dikarya</taxon>
        <taxon>Ascomycota</taxon>
        <taxon>Pezizomycotina</taxon>
        <taxon>Dothideomycetes</taxon>
        <taxon>Dothideomycetidae</taxon>
        <taxon>Mycosphaerellales</taxon>
        <taxon>Extremaceae</taxon>
        <taxon>Vermiconidia</taxon>
    </lineage>
</organism>
<dbReference type="Proteomes" id="UP001281147">
    <property type="component" value="Unassembled WGS sequence"/>
</dbReference>